<dbReference type="SUPFAM" id="SSF103165">
    <property type="entry name" value="Ta1353-like"/>
    <property type="match status" value="1"/>
</dbReference>
<gene>
    <name evidence="1" type="ordered locus">FFONT_1361</name>
</gene>
<dbReference type="PANTHER" id="PTHR36155">
    <property type="entry name" value="BLL5354 PROTEIN"/>
    <property type="match status" value="1"/>
</dbReference>
<evidence type="ECO:0000313" key="2">
    <source>
        <dbReference type="Proteomes" id="UP000007391"/>
    </source>
</evidence>
<protein>
    <submittedName>
        <fullName evidence="1">Adenosine_kin domain containing protein</fullName>
    </submittedName>
</protein>
<organism evidence="1 2">
    <name type="scientific">Fervidicoccus fontis (strain DSM 19380 / JCM 18336 / VKM B-2539 / Kam940)</name>
    <dbReference type="NCBI Taxonomy" id="1163730"/>
    <lineage>
        <taxon>Archaea</taxon>
        <taxon>Thermoproteota</taxon>
        <taxon>Thermoprotei</taxon>
        <taxon>Fervidicoccales</taxon>
        <taxon>Fervidicoccaceae</taxon>
        <taxon>Fervidicoccus</taxon>
    </lineage>
</organism>
<dbReference type="EMBL" id="CP003423">
    <property type="protein sequence ID" value="AFH43349.1"/>
    <property type="molecule type" value="Genomic_DNA"/>
</dbReference>
<keyword evidence="2" id="KW-1185">Reference proteome</keyword>
<dbReference type="PANTHER" id="PTHR36155:SF1">
    <property type="entry name" value="BLL5354 PROTEIN"/>
    <property type="match status" value="1"/>
</dbReference>
<dbReference type="HOGENOM" id="CLU_138382_0_0_2"/>
<dbReference type="KEGG" id="ffo:FFONT_1361"/>
<dbReference type="eggNOG" id="arCOG04298">
    <property type="taxonomic scope" value="Archaea"/>
</dbReference>
<name>I0A2Z2_FERFK</name>
<dbReference type="STRING" id="1163730.FFONT_1361"/>
<reference evidence="1 2" key="2">
    <citation type="journal article" date="2014" name="Extremophiles">
        <title>Analysis of the complete genome of Fervidococcus fontis confirms the distinct phylogenetic position of the order Fervidicoccales and suggests its environmental function.</title>
        <authorList>
            <person name="Lebedinsky A.V."/>
            <person name="Mardanov A.V."/>
            <person name="Kublanov I.V."/>
            <person name="Gumerov V.M."/>
            <person name="Beletsky A.V."/>
            <person name="Perevalova A.A."/>
            <person name="Bidzhieva S.Kh."/>
            <person name="Bonch-Osmolovskaya E.A."/>
            <person name="Skryabin K.G."/>
            <person name="Ravin N.V."/>
        </authorList>
    </citation>
    <scope>NUCLEOTIDE SEQUENCE [LARGE SCALE GENOMIC DNA]</scope>
    <source>
        <strain evidence="2">DSM 19380 / VKM B-2539 / Kam940</strain>
    </source>
</reference>
<dbReference type="InterPro" id="IPR007153">
    <property type="entry name" value="Adenosine_kinase"/>
</dbReference>
<accession>I0A2Z2</accession>
<dbReference type="Proteomes" id="UP000007391">
    <property type="component" value="Chromosome"/>
</dbReference>
<dbReference type="Gene3D" id="3.40.1520.10">
    <property type="entry name" value="Ta1353-like"/>
    <property type="match status" value="1"/>
</dbReference>
<proteinExistence type="predicted"/>
<dbReference type="InterPro" id="IPR036902">
    <property type="entry name" value="Ta1353-like_sf"/>
</dbReference>
<evidence type="ECO:0000313" key="1">
    <source>
        <dbReference type="EMBL" id="AFH43349.1"/>
    </source>
</evidence>
<reference evidence="2" key="1">
    <citation type="submission" date="2012-03" db="EMBL/GenBank/DDBJ databases">
        <title>Fervidicoccus fontis complete genome analysis confirms its distinct phylogenetic position and predicts its environmental function.</title>
        <authorList>
            <person name="Lebedinsky A.V."/>
            <person name="Mardanov A.V."/>
            <person name="Gumerov V.M."/>
            <person name="Beletsky A.V."/>
            <person name="Kublanov I.V."/>
            <person name="Perevalova A.A."/>
            <person name="Bonch-Osmolovskaya E.A."/>
            <person name="Ravin N.V."/>
            <person name="Skryabin K.G."/>
        </authorList>
    </citation>
    <scope>NUCLEOTIDE SEQUENCE [LARGE SCALE GENOMIC DNA]</scope>
    <source>
        <strain evidence="2">DSM 19380 / VKM B-2539 / Kam940</strain>
    </source>
</reference>
<dbReference type="Pfam" id="PF04008">
    <property type="entry name" value="Adenosine_kin"/>
    <property type="match status" value="1"/>
</dbReference>
<dbReference type="AlphaFoldDB" id="I0A2Z2"/>
<dbReference type="InParanoid" id="I0A2Z2"/>
<sequence length="169" mass="18741">MILVNEVKIFYVNIPVPEDVNVIIGQSHFIKTVEDLYEVLTTSSTCIKFGIAFNEASGKRLIRYDGNDEELTQMAVDAAKSIGAGHVFVIYIRNGWPINVLNAIKHVQEVLNIYVATSNPVQVIIGETDQGRSVLGVVDGYTPLGVEGEEDKKERIEFLRKIGYKRGSA</sequence>